<reference evidence="6" key="2">
    <citation type="submission" date="2017-05" db="EMBL/GenBank/DDBJ databases">
        <title>Improved OligoMM genomes.</title>
        <authorList>
            <person name="Garzetti D."/>
        </authorList>
    </citation>
    <scope>NUCLEOTIDE SEQUENCE [LARGE SCALE GENOMIC DNA]</scope>
    <source>
        <strain evidence="6">KB18</strain>
    </source>
</reference>
<dbReference type="GO" id="GO:0005975">
    <property type="term" value="P:carbohydrate metabolic process"/>
    <property type="evidence" value="ECO:0007669"/>
    <property type="project" value="InterPro"/>
</dbReference>
<sequence length="294" mass="32902">MDTRGKGRIFALIRLDLRVLALGALTVLLGTLAVVTASAMAAKDGVEIPIVMYHSVLKDEKYHGKYVISPAELENDILYLKKHGYTTILMEDLINYTKGGSLPEKPILLTFDDGYYNNYLYAFPLAKQYRVKFVISPIGRYTDLYSESGEANGYYSHATWEHLREMTESGLVEVQNHSYDMHEQRSGALGVKQRTGETDSAYKARLTADLGRAQEVFKANLGKAPSTFVYPFGAMSKSTPDIIKEMGFSATLLCREKVSTVTRDPESLYALGRFLRESGISSKEFFENKINLSP</sequence>
<dbReference type="InterPro" id="IPR051398">
    <property type="entry name" value="Polysacch_Deacetylase"/>
</dbReference>
<dbReference type="Gene3D" id="3.20.20.370">
    <property type="entry name" value="Glycoside hydrolase/deacetylase"/>
    <property type="match status" value="1"/>
</dbReference>
<keyword evidence="6" id="KW-1185">Reference proteome</keyword>
<evidence type="ECO:0000259" key="3">
    <source>
        <dbReference type="PROSITE" id="PS51677"/>
    </source>
</evidence>
<dbReference type="Proteomes" id="UP000196710">
    <property type="component" value="Chromosome"/>
</dbReference>
<dbReference type="AlphaFoldDB" id="A0A1Z2XVX8"/>
<dbReference type="Pfam" id="PF01522">
    <property type="entry name" value="Polysacc_deac_1"/>
    <property type="match status" value="1"/>
</dbReference>
<dbReference type="EMBL" id="CP065321">
    <property type="protein sequence ID" value="QQR31880.1"/>
    <property type="molecule type" value="Genomic_DNA"/>
</dbReference>
<accession>A0A1Z2XVX8</accession>
<feature type="domain" description="NodB homology" evidence="3">
    <location>
        <begin position="105"/>
        <end position="294"/>
    </location>
</feature>
<dbReference type="GO" id="GO:0005576">
    <property type="term" value="C:extracellular region"/>
    <property type="evidence" value="ECO:0007669"/>
    <property type="project" value="UniProtKB-SubCell"/>
</dbReference>
<evidence type="ECO:0000313" key="7">
    <source>
        <dbReference type="Proteomes" id="UP000596035"/>
    </source>
</evidence>
<dbReference type="InterPro" id="IPR002509">
    <property type="entry name" value="NODB_dom"/>
</dbReference>
<keyword evidence="2" id="KW-0732">Signal</keyword>
<reference evidence="5 7" key="3">
    <citation type="submission" date="2020-11" db="EMBL/GenBank/DDBJ databases">
        <title>Closed and high quality bacterial genomes of the OMM12 community.</title>
        <authorList>
            <person name="Marbouty M."/>
            <person name="Lamy-Besnier Q."/>
            <person name="Debarbieux L."/>
            <person name="Koszul R."/>
        </authorList>
    </citation>
    <scope>NUCLEOTIDE SEQUENCE [LARGE SCALE GENOMIC DNA]</scope>
    <source>
        <strain evidence="5 7">KB18</strain>
    </source>
</reference>
<dbReference type="PANTHER" id="PTHR34216:SF3">
    <property type="entry name" value="POLY-BETA-1,6-N-ACETYL-D-GLUCOSAMINE N-DEACETYLASE"/>
    <property type="match status" value="1"/>
</dbReference>
<protein>
    <submittedName>
        <fullName evidence="5">Polysaccharide deacetylase family protein</fullName>
    </submittedName>
</protein>
<name>A0A1Z2XVX8_9FIRM</name>
<dbReference type="SUPFAM" id="SSF88713">
    <property type="entry name" value="Glycoside hydrolase/deacetylase"/>
    <property type="match status" value="1"/>
</dbReference>
<dbReference type="RefSeq" id="WP_066537463.1">
    <property type="nucleotide sequence ID" value="NZ_CP021422.1"/>
</dbReference>
<dbReference type="KEGG" id="amur:ADH66_19220"/>
<reference evidence="4" key="1">
    <citation type="journal article" date="2017" name="Genome Announc.">
        <title>High-Quality Whole-Genome Sequences of the Oligo-Mouse-Microbiota Bacterial Community.</title>
        <authorList>
            <person name="Garzetti D."/>
            <person name="Brugiroux S."/>
            <person name="Bunk B."/>
            <person name="Pukall R."/>
            <person name="McCoy K.D."/>
            <person name="Macpherson A.J."/>
            <person name="Stecher B."/>
        </authorList>
    </citation>
    <scope>NUCLEOTIDE SEQUENCE</scope>
    <source>
        <strain evidence="4">KB18</strain>
    </source>
</reference>
<gene>
    <name evidence="4" type="ORF">ADH66_19220</name>
    <name evidence="5" type="ORF">I5Q82_09655</name>
</gene>
<dbReference type="PANTHER" id="PTHR34216">
    <property type="match status" value="1"/>
</dbReference>
<evidence type="ECO:0000256" key="2">
    <source>
        <dbReference type="ARBA" id="ARBA00022729"/>
    </source>
</evidence>
<dbReference type="InterPro" id="IPR011330">
    <property type="entry name" value="Glyco_hydro/deAcase_b/a-brl"/>
</dbReference>
<proteinExistence type="predicted"/>
<dbReference type="GO" id="GO:0016810">
    <property type="term" value="F:hydrolase activity, acting on carbon-nitrogen (but not peptide) bonds"/>
    <property type="evidence" value="ECO:0007669"/>
    <property type="project" value="InterPro"/>
</dbReference>
<evidence type="ECO:0000256" key="1">
    <source>
        <dbReference type="ARBA" id="ARBA00004613"/>
    </source>
</evidence>
<evidence type="ECO:0000313" key="4">
    <source>
        <dbReference type="EMBL" id="ASB42582.1"/>
    </source>
</evidence>
<evidence type="ECO:0000313" key="6">
    <source>
        <dbReference type="Proteomes" id="UP000196710"/>
    </source>
</evidence>
<evidence type="ECO:0000313" key="5">
    <source>
        <dbReference type="EMBL" id="QQR31880.1"/>
    </source>
</evidence>
<comment type="subcellular location">
    <subcellularLocation>
        <location evidence="1">Secreted</location>
    </subcellularLocation>
</comment>
<dbReference type="EMBL" id="CP021422">
    <property type="protein sequence ID" value="ASB42582.1"/>
    <property type="molecule type" value="Genomic_DNA"/>
</dbReference>
<organism evidence="5 7">
    <name type="scientific">Acutalibacter muris</name>
    <dbReference type="NCBI Taxonomy" id="1796620"/>
    <lineage>
        <taxon>Bacteria</taxon>
        <taxon>Bacillati</taxon>
        <taxon>Bacillota</taxon>
        <taxon>Clostridia</taxon>
        <taxon>Eubacteriales</taxon>
        <taxon>Acutalibacteraceae</taxon>
        <taxon>Acutalibacter</taxon>
    </lineage>
</organism>
<dbReference type="Proteomes" id="UP000596035">
    <property type="component" value="Chromosome"/>
</dbReference>
<dbReference type="PROSITE" id="PS51677">
    <property type="entry name" value="NODB"/>
    <property type="match status" value="1"/>
</dbReference>